<feature type="non-terminal residue" evidence="2">
    <location>
        <position position="1"/>
    </location>
</feature>
<dbReference type="EMBL" id="CAJOBH010072104">
    <property type="protein sequence ID" value="CAF4476835.1"/>
    <property type="molecule type" value="Genomic_DNA"/>
</dbReference>
<keyword evidence="1" id="KW-0812">Transmembrane</keyword>
<organism evidence="2 3">
    <name type="scientific">Rotaria magnacalcarata</name>
    <dbReference type="NCBI Taxonomy" id="392030"/>
    <lineage>
        <taxon>Eukaryota</taxon>
        <taxon>Metazoa</taxon>
        <taxon>Spiralia</taxon>
        <taxon>Gnathifera</taxon>
        <taxon>Rotifera</taxon>
        <taxon>Eurotatoria</taxon>
        <taxon>Bdelloidea</taxon>
        <taxon>Philodinida</taxon>
        <taxon>Philodinidae</taxon>
        <taxon>Rotaria</taxon>
    </lineage>
</organism>
<feature type="transmembrane region" description="Helical" evidence="1">
    <location>
        <begin position="58"/>
        <end position="80"/>
    </location>
</feature>
<comment type="caution">
    <text evidence="2">The sequence shown here is derived from an EMBL/GenBank/DDBJ whole genome shotgun (WGS) entry which is preliminary data.</text>
</comment>
<accession>A0A8S2X553</accession>
<feature type="non-terminal residue" evidence="2">
    <location>
        <position position="81"/>
    </location>
</feature>
<proteinExistence type="predicted"/>
<dbReference type="AlphaFoldDB" id="A0A8S2X553"/>
<keyword evidence="1" id="KW-0472">Membrane</keyword>
<name>A0A8S2X553_9BILA</name>
<reference evidence="2" key="1">
    <citation type="submission" date="2021-02" db="EMBL/GenBank/DDBJ databases">
        <authorList>
            <person name="Nowell W R."/>
        </authorList>
    </citation>
    <scope>NUCLEOTIDE SEQUENCE</scope>
</reference>
<feature type="transmembrane region" description="Helical" evidence="1">
    <location>
        <begin position="20"/>
        <end position="38"/>
    </location>
</feature>
<protein>
    <submittedName>
        <fullName evidence="2">Uncharacterized protein</fullName>
    </submittedName>
</protein>
<gene>
    <name evidence="2" type="ORF">BYL167_LOCUS34930</name>
</gene>
<evidence type="ECO:0000313" key="2">
    <source>
        <dbReference type="EMBL" id="CAF4476835.1"/>
    </source>
</evidence>
<sequence length="81" mass="9031">LAGSILFIPVFSKELISGEWLFIVGSAFIYVSQAWKVYRSVCTNIHDRHDSRFRLANLLNDIPAFGVDGFTGIGGVFYFIG</sequence>
<dbReference type="Proteomes" id="UP000681967">
    <property type="component" value="Unassembled WGS sequence"/>
</dbReference>
<evidence type="ECO:0000313" key="3">
    <source>
        <dbReference type="Proteomes" id="UP000681967"/>
    </source>
</evidence>
<keyword evidence="1" id="KW-1133">Transmembrane helix</keyword>
<evidence type="ECO:0000256" key="1">
    <source>
        <dbReference type="SAM" id="Phobius"/>
    </source>
</evidence>